<protein>
    <submittedName>
        <fullName evidence="2">Uncharacterized protein</fullName>
    </submittedName>
</protein>
<proteinExistence type="predicted"/>
<gene>
    <name evidence="2" type="ORF">NDU88_006969</name>
</gene>
<feature type="region of interest" description="Disordered" evidence="1">
    <location>
        <begin position="24"/>
        <end position="52"/>
    </location>
</feature>
<evidence type="ECO:0000313" key="3">
    <source>
        <dbReference type="Proteomes" id="UP001066276"/>
    </source>
</evidence>
<evidence type="ECO:0000313" key="2">
    <source>
        <dbReference type="EMBL" id="KAJ1203176.1"/>
    </source>
</evidence>
<reference evidence="2" key="1">
    <citation type="journal article" date="2022" name="bioRxiv">
        <title>Sequencing and chromosome-scale assembly of the giantPleurodeles waltlgenome.</title>
        <authorList>
            <person name="Brown T."/>
            <person name="Elewa A."/>
            <person name="Iarovenko S."/>
            <person name="Subramanian E."/>
            <person name="Araus A.J."/>
            <person name="Petzold A."/>
            <person name="Susuki M."/>
            <person name="Suzuki K.-i.T."/>
            <person name="Hayashi T."/>
            <person name="Toyoda A."/>
            <person name="Oliveira C."/>
            <person name="Osipova E."/>
            <person name="Leigh N.D."/>
            <person name="Simon A."/>
            <person name="Yun M.H."/>
        </authorList>
    </citation>
    <scope>NUCLEOTIDE SEQUENCE</scope>
    <source>
        <strain evidence="2">20211129_DDA</strain>
        <tissue evidence="2">Liver</tissue>
    </source>
</reference>
<dbReference type="Proteomes" id="UP001066276">
    <property type="component" value="Chromosome 2_1"/>
</dbReference>
<accession>A0AAV7VRE3</accession>
<dbReference type="EMBL" id="JANPWB010000003">
    <property type="protein sequence ID" value="KAJ1203176.1"/>
    <property type="molecule type" value="Genomic_DNA"/>
</dbReference>
<comment type="caution">
    <text evidence="2">The sequence shown here is derived from an EMBL/GenBank/DDBJ whole genome shotgun (WGS) entry which is preliminary data.</text>
</comment>
<name>A0AAV7VRE3_PLEWA</name>
<evidence type="ECO:0000256" key="1">
    <source>
        <dbReference type="SAM" id="MobiDB-lite"/>
    </source>
</evidence>
<organism evidence="2 3">
    <name type="scientific">Pleurodeles waltl</name>
    <name type="common">Iberian ribbed newt</name>
    <dbReference type="NCBI Taxonomy" id="8319"/>
    <lineage>
        <taxon>Eukaryota</taxon>
        <taxon>Metazoa</taxon>
        <taxon>Chordata</taxon>
        <taxon>Craniata</taxon>
        <taxon>Vertebrata</taxon>
        <taxon>Euteleostomi</taxon>
        <taxon>Amphibia</taxon>
        <taxon>Batrachia</taxon>
        <taxon>Caudata</taxon>
        <taxon>Salamandroidea</taxon>
        <taxon>Salamandridae</taxon>
        <taxon>Pleurodelinae</taxon>
        <taxon>Pleurodeles</taxon>
    </lineage>
</organism>
<dbReference type="AlphaFoldDB" id="A0AAV7VRE3"/>
<keyword evidence="3" id="KW-1185">Reference proteome</keyword>
<sequence>MGIRRQEPGSLKTCTALPQRVTLIRKRRRLSGTGEGPQATDSPEGVEEAGTQRLENLCHTPAARDAHQKEQNVEEVGTRQLKNLRLPPTARDIHRKVQKALWYRGRTTSPRLLRGSGGDGNPVASKPAVPLIGKRRRCSGTGAGLQASDCPEGVEEMGTKRLENLRHTPAAWDAPG</sequence>